<dbReference type="EMBL" id="JAWDKA010000003">
    <property type="protein sequence ID" value="MDV0441422.1"/>
    <property type="molecule type" value="Genomic_DNA"/>
</dbReference>
<keyword evidence="3" id="KW-0472">Membrane</keyword>
<evidence type="ECO:0000313" key="4">
    <source>
        <dbReference type="EMBL" id="MDV0441422.1"/>
    </source>
</evidence>
<feature type="compositionally biased region" description="Low complexity" evidence="2">
    <location>
        <begin position="1137"/>
        <end position="1152"/>
    </location>
</feature>
<dbReference type="Pfam" id="PF09479">
    <property type="entry name" value="Flg_new"/>
    <property type="match status" value="1"/>
</dbReference>
<evidence type="ECO:0000256" key="2">
    <source>
        <dbReference type="SAM" id="MobiDB-lite"/>
    </source>
</evidence>
<feature type="compositionally biased region" description="Polar residues" evidence="2">
    <location>
        <begin position="818"/>
        <end position="830"/>
    </location>
</feature>
<comment type="subcellular location">
    <subcellularLocation>
        <location evidence="1">Cell envelope</location>
    </subcellularLocation>
</comment>
<evidence type="ECO:0000313" key="5">
    <source>
        <dbReference type="Proteomes" id="UP001273136"/>
    </source>
</evidence>
<name>A0AAE4S953_9EURY</name>
<dbReference type="SMART" id="SM00710">
    <property type="entry name" value="PbH1"/>
    <property type="match status" value="7"/>
</dbReference>
<feature type="region of interest" description="Disordered" evidence="2">
    <location>
        <begin position="812"/>
        <end position="837"/>
    </location>
</feature>
<comment type="caution">
    <text evidence="4">The sequence shown here is derived from an EMBL/GenBank/DDBJ whole genome shotgun (WGS) entry which is preliminary data.</text>
</comment>
<keyword evidence="5" id="KW-1185">Reference proteome</keyword>
<dbReference type="Gene3D" id="2.60.40.4270">
    <property type="entry name" value="Listeria-Bacteroides repeat domain"/>
    <property type="match status" value="1"/>
</dbReference>
<dbReference type="RefSeq" id="WP_338093821.1">
    <property type="nucleotide sequence ID" value="NZ_JAWDKA010000003.1"/>
</dbReference>
<reference evidence="4" key="1">
    <citation type="submission" date="2023-06" db="EMBL/GenBank/DDBJ databases">
        <title>Genome sequence of Methancorpusculaceae sp. Ag1.</title>
        <authorList>
            <person name="Protasov E."/>
            <person name="Platt K."/>
            <person name="Poehlein A."/>
            <person name="Daniel R."/>
            <person name="Brune A."/>
        </authorList>
    </citation>
    <scope>NUCLEOTIDE SEQUENCE</scope>
    <source>
        <strain evidence="4">Ag1</strain>
    </source>
</reference>
<accession>A0AAE4S953</accession>
<protein>
    <submittedName>
        <fullName evidence="4">Uncharacterized protein</fullName>
    </submittedName>
</protein>
<feature type="region of interest" description="Disordered" evidence="2">
    <location>
        <begin position="1137"/>
        <end position="1167"/>
    </location>
</feature>
<sequence>MLLRKCGTESPKKRAEVLARGGVIAVATSERRSGARLCLAIAALLLVCVLTVGAVSADEPVDVKNWDELYANLTAGYSVKLVQNINALNTSLNLSDSNKPVTLDLNGSRLFNTTMWGSTRDTGAIITLGGGNLTITDSSSNTLGSIESSWTAIVVKQGVLNLDKGTVKKIENTTNKAVVHGYTIDIEGSSSSNANKHSVVTIGPDAIVEGYAWAVGIGNNGIKAAYGIELDVYGILRGNQTASSLKNAYGSGGLTVNGNVQGSGNTVPSGNIPEIRIHDGAKIIGYNAVASQSLGAAKYNGAAVYGAGFANWTITGGTIIGGEALGIKSGKWYISGGEFTGNGLFADPAISDSNGSEPTGAALSVTTNHGYAKNVNITITGGNFTSTDQSAFYEGSSWDKDKGYQAGSALKMVAISGGNFKMNNNTLSAITIQNSGDTTNITDGISIKDKTGNNLLYRGVNLTSAGATPTFKWGGDNTSGYNLTISQSGNYKLMDSITLGSMDIPSSISGVTFDGNKGAGVQITLSKSPLKNPIQIKGTSVTLTNMYVTAIDGTAGANSNGVIQFSGVNGKLLNSKIDFSNINLDDSFAAVRLNGADSVVSGTEIFNGNSTTSSSQCIVVSGNNATITNNKLTPGTALKGLKKDGKTSSGSVAVRLTGDTSEKLTVTNNVITSTWSKDETTRNSGVSLDTSTRTSIEAVITNNTFTLNNANRTTTNNTALGGYGSVLYINPLMKNDDTAFTVNVDIQNNTVKKGTYLIYADGNDGAKSITVTGTVSYNNFATITGKKAENSTDVTTFTVSGITWTSNVEPAVPEVPSVTPTTDIQGNTVLTPTSSGDTSITDTTATIGNATTSTAVIQISGTGVSRDPGTGALTVPATAEIKAVYQESPAESPASVGNTEYQLNITLTAVDTANLPTISPAFNETKASQIAGKGYAVAAMITATGDVSAINRNITNGGYVEVSFKVPRVWADRVGLDRIVGFHIKSDGSMEGPLAVTRGSSDATSYTFIVKTSGFSTIAVAASTQPITTVPTYQPAPPVYSTSDGNMENAFRVLFDSKGGSFVQPATGLSYGDRITKPTDPERDGYTFAGWYKDEAGTIAWVFAEDAIPGDTTLYAKWISQGSGTTNAVATQAASAQTTQSSSVMQTASATQEATPSATTAPAGISPTMTQAPAPLFGMLAGLVAAGVLLRRRE</sequence>
<keyword evidence="3" id="KW-0812">Transmembrane</keyword>
<dbReference type="InterPro" id="IPR006626">
    <property type="entry name" value="PbH1"/>
</dbReference>
<feature type="transmembrane region" description="Helical" evidence="3">
    <location>
        <begin position="37"/>
        <end position="57"/>
    </location>
</feature>
<dbReference type="InterPro" id="IPR013378">
    <property type="entry name" value="InlB-like_B-rpt"/>
</dbReference>
<gene>
    <name evidence="4" type="ORF">McpAg1_06080</name>
</gene>
<dbReference type="InterPro" id="IPR042229">
    <property type="entry name" value="Listeria/Bacterioides_rpt_sf"/>
</dbReference>
<evidence type="ECO:0000256" key="1">
    <source>
        <dbReference type="ARBA" id="ARBA00004196"/>
    </source>
</evidence>
<keyword evidence="3" id="KW-1133">Transmembrane helix</keyword>
<dbReference type="AlphaFoldDB" id="A0AAE4S953"/>
<evidence type="ECO:0000256" key="3">
    <source>
        <dbReference type="SAM" id="Phobius"/>
    </source>
</evidence>
<dbReference type="NCBIfam" id="TIGR02543">
    <property type="entry name" value="List_Bact_rpt"/>
    <property type="match status" value="1"/>
</dbReference>
<proteinExistence type="predicted"/>
<feature type="transmembrane region" description="Helical" evidence="3">
    <location>
        <begin position="1172"/>
        <end position="1190"/>
    </location>
</feature>
<organism evidence="4 5">
    <name type="scientific">Methanorbis furvi</name>
    <dbReference type="NCBI Taxonomy" id="3028299"/>
    <lineage>
        <taxon>Archaea</taxon>
        <taxon>Methanobacteriati</taxon>
        <taxon>Methanobacteriota</taxon>
        <taxon>Stenosarchaea group</taxon>
        <taxon>Methanomicrobia</taxon>
        <taxon>Methanomicrobiales</taxon>
        <taxon>Methanocorpusculaceae</taxon>
        <taxon>Methanorbis</taxon>
    </lineage>
</organism>
<dbReference type="Proteomes" id="UP001273136">
    <property type="component" value="Unassembled WGS sequence"/>
</dbReference>